<dbReference type="KEGG" id="mrob:HH214_04650"/>
<dbReference type="RefSeq" id="WP_169606233.1">
    <property type="nucleotide sequence ID" value="NZ_CP051682.1"/>
</dbReference>
<protein>
    <submittedName>
        <fullName evidence="1">Uncharacterized protein</fullName>
    </submittedName>
</protein>
<dbReference type="Proteomes" id="UP000503278">
    <property type="component" value="Chromosome"/>
</dbReference>
<keyword evidence="2" id="KW-1185">Reference proteome</keyword>
<sequence>MNTLTLSAAKVNFAYIPAINFAFQQNHVPVIREFTLQNQSDQNGTNVGIEITTEHDFADVWKYNIDFLSRGETYEFKSILLNVSSKYLAYLTERIASRITITINTEDDLVFQESYPVDLLAYDQWSGISLLPQMLACNPS</sequence>
<gene>
    <name evidence="1" type="ORF">HH214_04650</name>
</gene>
<organism evidence="1 2">
    <name type="scientific">Mucilaginibacter robiniae</name>
    <dbReference type="NCBI Taxonomy" id="2728022"/>
    <lineage>
        <taxon>Bacteria</taxon>
        <taxon>Pseudomonadati</taxon>
        <taxon>Bacteroidota</taxon>
        <taxon>Sphingobacteriia</taxon>
        <taxon>Sphingobacteriales</taxon>
        <taxon>Sphingobacteriaceae</taxon>
        <taxon>Mucilaginibacter</taxon>
    </lineage>
</organism>
<dbReference type="EMBL" id="CP051682">
    <property type="protein sequence ID" value="QJD95216.1"/>
    <property type="molecule type" value="Genomic_DNA"/>
</dbReference>
<name>A0A7L5E4E2_9SPHI</name>
<reference evidence="1 2" key="1">
    <citation type="submission" date="2020-04" db="EMBL/GenBank/DDBJ databases">
        <title>Genome sequencing of novel species.</title>
        <authorList>
            <person name="Heo J."/>
            <person name="Kim S.-J."/>
            <person name="Kim J.-S."/>
            <person name="Hong S.-B."/>
            <person name="Kwon S.-W."/>
        </authorList>
    </citation>
    <scope>NUCLEOTIDE SEQUENCE [LARGE SCALE GENOMIC DNA]</scope>
    <source>
        <strain evidence="1 2">F39-2</strain>
    </source>
</reference>
<evidence type="ECO:0000313" key="2">
    <source>
        <dbReference type="Proteomes" id="UP000503278"/>
    </source>
</evidence>
<accession>A0A7L5E4E2</accession>
<proteinExistence type="predicted"/>
<evidence type="ECO:0000313" key="1">
    <source>
        <dbReference type="EMBL" id="QJD95216.1"/>
    </source>
</evidence>
<dbReference type="AlphaFoldDB" id="A0A7L5E4E2"/>